<organism evidence="18 19">
    <name type="scientific">Haloferula sargassicola</name>
    <dbReference type="NCBI Taxonomy" id="490096"/>
    <lineage>
        <taxon>Bacteria</taxon>
        <taxon>Pseudomonadati</taxon>
        <taxon>Verrucomicrobiota</taxon>
        <taxon>Verrucomicrobiia</taxon>
        <taxon>Verrucomicrobiales</taxon>
        <taxon>Verrucomicrobiaceae</taxon>
        <taxon>Haloferula</taxon>
    </lineage>
</organism>
<comment type="catalytic activity">
    <reaction evidence="15">
        <text>(2R,3R)-2,3-dihydroxy-3-methylpentanoate = (S)-3-methyl-2-oxopentanoate + H2O</text>
        <dbReference type="Rhea" id="RHEA:27694"/>
        <dbReference type="ChEBI" id="CHEBI:15377"/>
        <dbReference type="ChEBI" id="CHEBI:35146"/>
        <dbReference type="ChEBI" id="CHEBI:49258"/>
        <dbReference type="EC" id="4.2.1.9"/>
    </reaction>
</comment>
<evidence type="ECO:0000256" key="1">
    <source>
        <dbReference type="ARBA" id="ARBA00001946"/>
    </source>
</evidence>
<keyword evidence="9 15" id="KW-0456">Lyase</keyword>
<feature type="binding site" description="via carbamate group" evidence="15">
    <location>
        <position position="124"/>
    </location>
    <ligand>
        <name>Mg(2+)</name>
        <dbReference type="ChEBI" id="CHEBI:18420"/>
    </ligand>
</feature>
<feature type="domain" description="Dihydroxy-acid/6-phosphogluconate dehydratase N-terminal" evidence="16">
    <location>
        <begin position="34"/>
        <end position="353"/>
    </location>
</feature>
<proteinExistence type="inferred from homology"/>
<dbReference type="InterPro" id="IPR037237">
    <property type="entry name" value="IlvD/EDD_N"/>
</dbReference>
<dbReference type="EC" id="4.2.1.9" evidence="14 15"/>
<evidence type="ECO:0000256" key="9">
    <source>
        <dbReference type="ARBA" id="ARBA00023239"/>
    </source>
</evidence>
<evidence type="ECO:0000256" key="8">
    <source>
        <dbReference type="ARBA" id="ARBA00023014"/>
    </source>
</evidence>
<dbReference type="PROSITE" id="PS00887">
    <property type="entry name" value="ILVD_EDD_2"/>
    <property type="match status" value="1"/>
</dbReference>
<dbReference type="Proteomes" id="UP001476282">
    <property type="component" value="Unassembled WGS sequence"/>
</dbReference>
<reference evidence="18 19" key="1">
    <citation type="submission" date="2024-02" db="EMBL/GenBank/DDBJ databases">
        <title>Haloferula sargassicola NBRC 104335.</title>
        <authorList>
            <person name="Ichikawa N."/>
            <person name="Katano-Makiyama Y."/>
            <person name="Hidaka K."/>
        </authorList>
    </citation>
    <scope>NUCLEOTIDE SEQUENCE [LARGE SCALE GENOMIC DNA]</scope>
    <source>
        <strain evidence="18 19">NBRC 104335</strain>
    </source>
</reference>
<dbReference type="SUPFAM" id="SSF143975">
    <property type="entry name" value="IlvD/EDD N-terminal domain-like"/>
    <property type="match status" value="1"/>
</dbReference>
<dbReference type="Pfam" id="PF00920">
    <property type="entry name" value="ILVD_EDD_N"/>
    <property type="match status" value="1"/>
</dbReference>
<evidence type="ECO:0000256" key="11">
    <source>
        <dbReference type="ARBA" id="ARBA00029304"/>
    </source>
</evidence>
<evidence type="ECO:0000313" key="18">
    <source>
        <dbReference type="EMBL" id="GAA5481996.1"/>
    </source>
</evidence>
<evidence type="ECO:0000256" key="3">
    <source>
        <dbReference type="ARBA" id="ARBA00022605"/>
    </source>
</evidence>
<name>A0ABP9UNR8_9BACT</name>
<dbReference type="Gene3D" id="3.50.30.80">
    <property type="entry name" value="IlvD/EDD C-terminal domain-like"/>
    <property type="match status" value="1"/>
</dbReference>
<feature type="binding site" evidence="15">
    <location>
        <position position="81"/>
    </location>
    <ligand>
        <name>Mg(2+)</name>
        <dbReference type="ChEBI" id="CHEBI:18420"/>
    </ligand>
</feature>
<feature type="modified residue" description="N6-carboxylysine" evidence="15">
    <location>
        <position position="124"/>
    </location>
</feature>
<evidence type="ECO:0000256" key="13">
    <source>
        <dbReference type="ARBA" id="ARBA00029437"/>
    </source>
</evidence>
<gene>
    <name evidence="18" type="primary">ilvD_1</name>
    <name evidence="15" type="synonym">ilvD</name>
    <name evidence="18" type="ORF">Hsar01_01211</name>
</gene>
<keyword evidence="7 15" id="KW-0408">Iron</keyword>
<dbReference type="InterPro" id="IPR042096">
    <property type="entry name" value="Dihydro-acid_dehy_C"/>
</dbReference>
<feature type="domain" description="Dihydroxy-acid/6-phosphogluconate dehydratase C-terminal" evidence="17">
    <location>
        <begin position="364"/>
        <end position="555"/>
    </location>
</feature>
<evidence type="ECO:0000313" key="19">
    <source>
        <dbReference type="Proteomes" id="UP001476282"/>
    </source>
</evidence>
<comment type="cofactor">
    <cofactor evidence="15">
        <name>[2Fe-2S] cluster</name>
        <dbReference type="ChEBI" id="CHEBI:190135"/>
    </cofactor>
    <text evidence="15">Binds 1 [2Fe-2S] cluster per subunit. This cluster acts as a Lewis acid cofactor.</text>
</comment>
<dbReference type="PROSITE" id="PS00886">
    <property type="entry name" value="ILVD_EDD_1"/>
    <property type="match status" value="1"/>
</dbReference>
<dbReference type="Pfam" id="PF24877">
    <property type="entry name" value="ILV_EDD_C"/>
    <property type="match status" value="1"/>
</dbReference>
<comment type="caution">
    <text evidence="15">Lacks conserved residue(s) required for the propagation of feature annotation.</text>
</comment>
<comment type="cofactor">
    <cofactor evidence="1 15">
        <name>Mg(2+)</name>
        <dbReference type="ChEBI" id="CHEBI:18420"/>
    </cofactor>
</comment>
<evidence type="ECO:0000256" key="15">
    <source>
        <dbReference type="HAMAP-Rule" id="MF_00012"/>
    </source>
</evidence>
<dbReference type="PANTHER" id="PTHR43661">
    <property type="entry name" value="D-XYLONATE DEHYDRATASE"/>
    <property type="match status" value="1"/>
</dbReference>
<comment type="subunit">
    <text evidence="15">Homodimer.</text>
</comment>
<accession>A0ABP9UNR8</accession>
<comment type="pathway">
    <text evidence="12 15">Amino-acid biosynthesis; L-valine biosynthesis; L-valine from pyruvate: step 3/4.</text>
</comment>
<comment type="function">
    <text evidence="15">Functions in the biosynthesis of branched-chain amino acids. Catalyzes the dehydration of (2R,3R)-2,3-dihydroxy-3-methylpentanoate (2,3-dihydroxy-3-methylvalerate) into 2-oxo-3-methylpentanoate (2-oxo-3-methylvalerate) and of (2R)-2,3-dihydroxy-3-methylbutanoate (2,3-dihydroxyisovalerate) into 2-oxo-3-methylbutanoate (2-oxoisovalerate), the penultimate precursor to L-isoleucine and L-valine, respectively.</text>
</comment>
<dbReference type="InterPro" id="IPR020558">
    <property type="entry name" value="DiOHA_6PGluconate_deHydtase_CS"/>
</dbReference>
<dbReference type="HAMAP" id="MF_00012">
    <property type="entry name" value="IlvD"/>
    <property type="match status" value="1"/>
</dbReference>
<comment type="pathway">
    <text evidence="13 15">Amino-acid biosynthesis; L-isoleucine biosynthesis; L-isoleucine from 2-oxobutanoate: step 3/4.</text>
</comment>
<evidence type="ECO:0000256" key="5">
    <source>
        <dbReference type="ARBA" id="ARBA00022723"/>
    </source>
</evidence>
<comment type="similarity">
    <text evidence="2 15">Belongs to the IlvD/Edd family.</text>
</comment>
<evidence type="ECO:0000256" key="12">
    <source>
        <dbReference type="ARBA" id="ARBA00029436"/>
    </source>
</evidence>
<evidence type="ECO:0000256" key="2">
    <source>
        <dbReference type="ARBA" id="ARBA00006486"/>
    </source>
</evidence>
<evidence type="ECO:0000256" key="14">
    <source>
        <dbReference type="ARBA" id="ARBA00029490"/>
    </source>
</evidence>
<dbReference type="EMBL" id="BAABRI010000005">
    <property type="protein sequence ID" value="GAA5481996.1"/>
    <property type="molecule type" value="Genomic_DNA"/>
</dbReference>
<dbReference type="InterPro" id="IPR004404">
    <property type="entry name" value="DihydroxyA_deHydtase"/>
</dbReference>
<evidence type="ECO:0000256" key="4">
    <source>
        <dbReference type="ARBA" id="ARBA00022714"/>
    </source>
</evidence>
<evidence type="ECO:0000256" key="6">
    <source>
        <dbReference type="ARBA" id="ARBA00022842"/>
    </source>
</evidence>
<feature type="binding site" evidence="15">
    <location>
        <position position="123"/>
    </location>
    <ligand>
        <name>Mg(2+)</name>
        <dbReference type="ChEBI" id="CHEBI:18420"/>
    </ligand>
</feature>
<dbReference type="NCBIfam" id="TIGR00110">
    <property type="entry name" value="ilvD"/>
    <property type="match status" value="1"/>
</dbReference>
<evidence type="ECO:0000259" key="17">
    <source>
        <dbReference type="Pfam" id="PF24877"/>
    </source>
</evidence>
<sequence>MRPSDTIKRGPLRAPHRSLLRATGAIQSEDDWHKPFIAVANSFVQIIPGHAHLDQVGRRVRQAIRDAGGVPFEFNCIGVDDGIAMGHGGMKYSLPSREIIADSMETMLRAHCFDGVVCIPNCDKIVPGMMMGAARVNLPTLFVSGGPMAAGRNPSTGDVLDLTSVFEAVGAYSDGRVSESELDEIERHACPSCGSCSGMFTANSMNCLSEVLGLSLPGNGTILATDPARRALFLRAGEIIVRLVRHDLKPSDILTREAFENALVVDVAMGGSSNTLLHLLAIAREAGVPLSMEDLNPISDRTPHLCKLAPSGVHHMEDLHRAGGISAVLRSLGDLDDAIHRDCLTVSGLTLGEILDHASVDDEEVIRPVTHAYSEQGGLAVLYGNLAPEGCVVKSAGVSPAMMRFTGTAVVFESQEEALQGILTGGVKAGEVVVIRYEGPRGGPGMQEMLAPTSALAGRGLIDSVALITDGRFSGATRGGAIGHVSPEAAAGGPIAWVENGDRITIDIPARKIDLLVTEAELDRRRGDGKEPPLRESGGYLARYAAMVSSAAQGAVLSPAFISSGHGPH</sequence>
<evidence type="ECO:0000259" key="16">
    <source>
        <dbReference type="Pfam" id="PF00920"/>
    </source>
</evidence>
<keyword evidence="5 15" id="KW-0479">Metal-binding</keyword>
<keyword evidence="19" id="KW-1185">Reference proteome</keyword>
<keyword evidence="6 15" id="KW-0460">Magnesium</keyword>
<evidence type="ECO:0000256" key="7">
    <source>
        <dbReference type="ARBA" id="ARBA00023004"/>
    </source>
</evidence>
<keyword evidence="8 15" id="KW-0411">Iron-sulfur</keyword>
<keyword evidence="10 15" id="KW-0100">Branched-chain amino acid biosynthesis</keyword>
<keyword evidence="3 15" id="KW-0028">Amino-acid biosynthesis</keyword>
<keyword evidence="4 15" id="KW-0001">2Fe-2S</keyword>
<dbReference type="InterPro" id="IPR056740">
    <property type="entry name" value="ILV_EDD_C"/>
</dbReference>
<protein>
    <recommendedName>
        <fullName evidence="14 15">Dihydroxy-acid dehydratase</fullName>
        <shortName evidence="15">DAD</shortName>
        <ecNumber evidence="14 15">4.2.1.9</ecNumber>
    </recommendedName>
</protein>
<dbReference type="InterPro" id="IPR000581">
    <property type="entry name" value="ILV_EDD_N"/>
</dbReference>
<dbReference type="PANTHER" id="PTHR43661:SF3">
    <property type="entry name" value="D-XYLONATE DEHYDRATASE YAGF-RELATED"/>
    <property type="match status" value="1"/>
</dbReference>
<comment type="catalytic activity">
    <reaction evidence="11">
        <text>(2R)-2,3-dihydroxy-3-methylbutanoate = 3-methyl-2-oxobutanoate + H2O</text>
        <dbReference type="Rhea" id="RHEA:24809"/>
        <dbReference type="ChEBI" id="CHEBI:11851"/>
        <dbReference type="ChEBI" id="CHEBI:15377"/>
        <dbReference type="ChEBI" id="CHEBI:49072"/>
        <dbReference type="EC" id="4.2.1.9"/>
    </reaction>
    <physiologicalReaction direction="left-to-right" evidence="11">
        <dbReference type="Rhea" id="RHEA:24810"/>
    </physiologicalReaction>
</comment>
<dbReference type="SUPFAM" id="SSF52016">
    <property type="entry name" value="LeuD/IlvD-like"/>
    <property type="match status" value="1"/>
</dbReference>
<dbReference type="RefSeq" id="WP_353566134.1">
    <property type="nucleotide sequence ID" value="NZ_BAABRI010000005.1"/>
</dbReference>
<dbReference type="NCBIfam" id="NF002068">
    <property type="entry name" value="PRK00911.1"/>
    <property type="match status" value="1"/>
</dbReference>
<feature type="active site" description="Proton acceptor" evidence="15">
    <location>
        <position position="474"/>
    </location>
</feature>
<comment type="caution">
    <text evidence="18">The sequence shown here is derived from an EMBL/GenBank/DDBJ whole genome shotgun (WGS) entry which is preliminary data.</text>
</comment>
<evidence type="ECO:0000256" key="10">
    <source>
        <dbReference type="ARBA" id="ARBA00023304"/>
    </source>
</evidence>
<feature type="binding site" evidence="15">
    <location>
        <position position="448"/>
    </location>
    <ligand>
        <name>Mg(2+)</name>
        <dbReference type="ChEBI" id="CHEBI:18420"/>
    </ligand>
</feature>